<dbReference type="OrthoDB" id="5411773at2759"/>
<evidence type="ECO:0000256" key="1">
    <source>
        <dbReference type="SAM" id="MobiDB-lite"/>
    </source>
</evidence>
<protein>
    <submittedName>
        <fullName evidence="2">Uncharacterized protein</fullName>
    </submittedName>
</protein>
<feature type="region of interest" description="Disordered" evidence="1">
    <location>
        <begin position="267"/>
        <end position="295"/>
    </location>
</feature>
<evidence type="ECO:0000313" key="2">
    <source>
        <dbReference type="EMBL" id="KAF2718782.1"/>
    </source>
</evidence>
<reference evidence="2" key="1">
    <citation type="journal article" date="2020" name="Stud. Mycol.">
        <title>101 Dothideomycetes genomes: a test case for predicting lifestyles and emergence of pathogens.</title>
        <authorList>
            <person name="Haridas S."/>
            <person name="Albert R."/>
            <person name="Binder M."/>
            <person name="Bloem J."/>
            <person name="Labutti K."/>
            <person name="Salamov A."/>
            <person name="Andreopoulos B."/>
            <person name="Baker S."/>
            <person name="Barry K."/>
            <person name="Bills G."/>
            <person name="Bluhm B."/>
            <person name="Cannon C."/>
            <person name="Castanera R."/>
            <person name="Culley D."/>
            <person name="Daum C."/>
            <person name="Ezra D."/>
            <person name="Gonzalez J."/>
            <person name="Henrissat B."/>
            <person name="Kuo A."/>
            <person name="Liang C."/>
            <person name="Lipzen A."/>
            <person name="Lutzoni F."/>
            <person name="Magnuson J."/>
            <person name="Mondo S."/>
            <person name="Nolan M."/>
            <person name="Ohm R."/>
            <person name="Pangilinan J."/>
            <person name="Park H.-J."/>
            <person name="Ramirez L."/>
            <person name="Alfaro M."/>
            <person name="Sun H."/>
            <person name="Tritt A."/>
            <person name="Yoshinaga Y."/>
            <person name="Zwiers L.-H."/>
            <person name="Turgeon B."/>
            <person name="Goodwin S."/>
            <person name="Spatafora J."/>
            <person name="Crous P."/>
            <person name="Grigoriev I."/>
        </authorList>
    </citation>
    <scope>NUCLEOTIDE SEQUENCE</scope>
    <source>
        <strain evidence="2">CBS 116435</strain>
    </source>
</reference>
<sequence>MGRLVVEITADSGPQPAMPDEGDDRIGQLPKQLIDHATICFEEQLYFQAFAILFRNLPQCLPPPRFLTLAATLVVHPSLTTRTNSAEKHAASDHALEYFRHVARLGAASGTVDGGCVGTELSSALQFANGLTSRTARIRYRQRSGNQSSPNASDGEATPPSSRINLSFAGAESLYAKAEDFWRVVGWAFTCSAVHRARWQRWKLWLELVIAFLEDDLASCAAGVGGRAVEDALLTQYVAQFKDGGRSSRKAIMRAIFADGSDKSRSEFTEIWRNETRPPKKDKFDEKRPIRKRERLDIDQDNYGDYYEDSDQDSDLDPVAVIQPEQAPRPVGRPKRKLKPPPEQSSGKQSTTHTDTKADPSTATTSALASFGNIESLHLRHNLLGLLARYCSNHPGNLCDIQDLLGLYTEFLRPLPISLFQHFLLPTRRYLDMHAQSTLDQTLLQPLIVTSAPRYRENELTQADFERHFAPFPANSSSVTENAKVSLLVEDLLRLLWRSGWLEWTSVLESAVEKGIEARKMKASSDGRRKGVVELDAMAILDESARRMRICISILPGGDGRAKQARKARKAT</sequence>
<feature type="region of interest" description="Disordered" evidence="1">
    <location>
        <begin position="325"/>
        <end position="363"/>
    </location>
</feature>
<keyword evidence="3" id="KW-1185">Reference proteome</keyword>
<dbReference type="EMBL" id="MU003820">
    <property type="protein sequence ID" value="KAF2718782.1"/>
    <property type="molecule type" value="Genomic_DNA"/>
</dbReference>
<accession>A0A9P4UK87</accession>
<name>A0A9P4UK87_9PEZI</name>
<evidence type="ECO:0000313" key="3">
    <source>
        <dbReference type="Proteomes" id="UP000799441"/>
    </source>
</evidence>
<dbReference type="Proteomes" id="UP000799441">
    <property type="component" value="Unassembled WGS sequence"/>
</dbReference>
<comment type="caution">
    <text evidence="2">The sequence shown here is derived from an EMBL/GenBank/DDBJ whole genome shotgun (WGS) entry which is preliminary data.</text>
</comment>
<dbReference type="AlphaFoldDB" id="A0A9P4UK87"/>
<organism evidence="2 3">
    <name type="scientific">Polychaeton citri CBS 116435</name>
    <dbReference type="NCBI Taxonomy" id="1314669"/>
    <lineage>
        <taxon>Eukaryota</taxon>
        <taxon>Fungi</taxon>
        <taxon>Dikarya</taxon>
        <taxon>Ascomycota</taxon>
        <taxon>Pezizomycotina</taxon>
        <taxon>Dothideomycetes</taxon>
        <taxon>Dothideomycetidae</taxon>
        <taxon>Capnodiales</taxon>
        <taxon>Capnodiaceae</taxon>
        <taxon>Polychaeton</taxon>
    </lineage>
</organism>
<gene>
    <name evidence="2" type="ORF">K431DRAFT_287384</name>
</gene>
<feature type="compositionally biased region" description="Polar residues" evidence="1">
    <location>
        <begin position="344"/>
        <end position="363"/>
    </location>
</feature>
<proteinExistence type="predicted"/>